<dbReference type="Proteomes" id="UP000272942">
    <property type="component" value="Unassembled WGS sequence"/>
</dbReference>
<evidence type="ECO:0000313" key="3">
    <source>
        <dbReference type="Proteomes" id="UP000272942"/>
    </source>
</evidence>
<gene>
    <name evidence="2" type="ORF">ECPE_LOCUS15360</name>
</gene>
<keyword evidence="1" id="KW-0175">Coiled coil</keyword>
<protein>
    <submittedName>
        <fullName evidence="2">Uncharacterized protein</fullName>
    </submittedName>
</protein>
<name>A0A3P8GU50_9TREM</name>
<keyword evidence="3" id="KW-1185">Reference proteome</keyword>
<sequence>MVEGTLCSSAQKEFNLQHSEELREAVERLELLERREAAIVRQSTVQSSQTPHSFHDTRHREKQTTFADLDVGLGEVDVANEGLGEEAEECIIKLNLLKAAKSQIDTSTATLKSLHDTIRLREGKIPTLLVNLSMPTKRIVPSARQKICDLIKNNAPLLEPKYAKELQRVIEQNAEAFN</sequence>
<feature type="coiled-coil region" evidence="1">
    <location>
        <begin position="15"/>
        <end position="42"/>
    </location>
</feature>
<reference evidence="2 3" key="1">
    <citation type="submission" date="2018-11" db="EMBL/GenBank/DDBJ databases">
        <authorList>
            <consortium name="Pathogen Informatics"/>
        </authorList>
    </citation>
    <scope>NUCLEOTIDE SEQUENCE [LARGE SCALE GENOMIC DNA]</scope>
    <source>
        <strain evidence="2 3">Egypt</strain>
    </source>
</reference>
<dbReference type="AlphaFoldDB" id="A0A3P8GU50"/>
<dbReference type="EMBL" id="UZAN01060304">
    <property type="protein sequence ID" value="VDP92632.1"/>
    <property type="molecule type" value="Genomic_DNA"/>
</dbReference>
<proteinExistence type="predicted"/>
<evidence type="ECO:0000313" key="2">
    <source>
        <dbReference type="EMBL" id="VDP92632.1"/>
    </source>
</evidence>
<accession>A0A3P8GU50</accession>
<organism evidence="2 3">
    <name type="scientific">Echinostoma caproni</name>
    <dbReference type="NCBI Taxonomy" id="27848"/>
    <lineage>
        <taxon>Eukaryota</taxon>
        <taxon>Metazoa</taxon>
        <taxon>Spiralia</taxon>
        <taxon>Lophotrochozoa</taxon>
        <taxon>Platyhelminthes</taxon>
        <taxon>Trematoda</taxon>
        <taxon>Digenea</taxon>
        <taxon>Plagiorchiida</taxon>
        <taxon>Echinostomata</taxon>
        <taxon>Echinostomatoidea</taxon>
        <taxon>Echinostomatidae</taxon>
        <taxon>Echinostoma</taxon>
    </lineage>
</organism>
<evidence type="ECO:0000256" key="1">
    <source>
        <dbReference type="SAM" id="Coils"/>
    </source>
</evidence>